<name>A0A5E7A8W2_PSEFL</name>
<protein>
    <submittedName>
        <fullName evidence="1">Uncharacterized protein</fullName>
    </submittedName>
</protein>
<proteinExistence type="predicted"/>
<accession>A0A5E7A8W2</accession>
<evidence type="ECO:0000313" key="1">
    <source>
        <dbReference type="EMBL" id="VVN72601.1"/>
    </source>
</evidence>
<reference evidence="1 2" key="1">
    <citation type="submission" date="2019-09" db="EMBL/GenBank/DDBJ databases">
        <authorList>
            <person name="Chandra G."/>
            <person name="Truman W A."/>
        </authorList>
    </citation>
    <scope>NUCLEOTIDE SEQUENCE [LARGE SCALE GENOMIC DNA]</scope>
    <source>
        <strain evidence="1">PS685</strain>
    </source>
</reference>
<dbReference type="AlphaFoldDB" id="A0A5E7A8W2"/>
<dbReference type="Proteomes" id="UP000326437">
    <property type="component" value="Unassembled WGS sequence"/>
</dbReference>
<sequence length="366" mass="39589">MGVVDHHQRLVAATQTLHATDRAFQLGQHFENFVQRVVQPEQGANGSQYVTQVETPQQRAAQQMLALRRHHGGPHTVIIKDGITAVQGGPCILKAIADQARLMLFSGQLAAKFIVQVQHPAAQVWPGKQLGLGGGVSLHRAVVIQMVAGQVGQHGDVECQRTDATLIQAMGRNLHRYRFGPGLFQVGEHGLYGNRVWRGVTATLQRAIKTGAQGADDAAVLTQQVKRLGHQLSDAGFAVGASDTYQIQMPAGLTIKTPGDIRQLGRKALDRNQRHGRDRQHISAVHFIGHGSSAALKGVSDMFTTIELAARHRKEQITCAYIAAVEGQFTDQQIVTGVRKNLVQAQGHQPRPPLAFSGTTGVTFAC</sequence>
<dbReference type="EMBL" id="CABVHO010000231">
    <property type="protein sequence ID" value="VVN72601.1"/>
    <property type="molecule type" value="Genomic_DNA"/>
</dbReference>
<gene>
    <name evidence="1" type="ORF">PS685_05124</name>
</gene>
<organism evidence="1 2">
    <name type="scientific">Pseudomonas fluorescens</name>
    <dbReference type="NCBI Taxonomy" id="294"/>
    <lineage>
        <taxon>Bacteria</taxon>
        <taxon>Pseudomonadati</taxon>
        <taxon>Pseudomonadota</taxon>
        <taxon>Gammaproteobacteria</taxon>
        <taxon>Pseudomonadales</taxon>
        <taxon>Pseudomonadaceae</taxon>
        <taxon>Pseudomonas</taxon>
    </lineage>
</organism>
<evidence type="ECO:0000313" key="2">
    <source>
        <dbReference type="Proteomes" id="UP000326437"/>
    </source>
</evidence>